<feature type="compositionally biased region" description="Low complexity" evidence="3">
    <location>
        <begin position="464"/>
        <end position="496"/>
    </location>
</feature>
<gene>
    <name evidence="4" type="ORF">BASA50_006431</name>
</gene>
<dbReference type="SUPFAM" id="SSF50978">
    <property type="entry name" value="WD40 repeat-like"/>
    <property type="match status" value="1"/>
</dbReference>
<feature type="compositionally biased region" description="Low complexity" evidence="3">
    <location>
        <begin position="79"/>
        <end position="93"/>
    </location>
</feature>
<proteinExistence type="predicted"/>
<sequence length="1305" mass="143371">MSATTATAAAVALLTPSQKSRRRRPPTVATASSTMQHKRRRALSPSHPLLPAGASAHPQPLHRSSLLHTTATPPPSIHPTLSSTGPSSISTPPVLLAGTTPSNGPILISDDDDSVAGSDPDILIIPRPTLPTHFKQRISPGQDAKEHLNTPPKQAAALRAIHNTVALLSDDDTSANEEVGKSSVQRRSRTSPYTPPNGNRTSVTPSPVRRPATFLDRNNVTINVISDSDDDDRNGGAAGVVEPSYSSYQPLLLSQLAANHGRQPLHALPYFTSVATTTSQISNQYRYPPPEAPSTPNKWSRNAPSAFRLSEASSAKSRTIDLTIDTVLDDDNDTINNDDDLPEVTEISTVLASGRSLPVSFPTAIPAVRPFISQTLATPVYKSRNRKQLSSLTKKSTKSGEGISVSASRTISAERKVSKAKSRMTRVQEPSPTMQRAVSRQTKPQELKPPRTLTKQSTRMPARSYIEASDSSSCSDGESSSNSSFSTSSTKSVSSSNHPRQSNPSPRLHQHNDILYENAAYFFTSLECLLRSAQLRVVIPSKRASAVSKIPSEHFDSLPHNKLMGHTRVTPRETTSAGDHITRASEKPSCPGAGIYPISVNSMHETNNSNHLDHLKPQTTSLSHGQRYDSLQRCPTLALPSSLDTNLNLLSFTWPHVDRSTMNKPSSSLIPSYFFTASDEEEEAKDLGRKSRRAPTEKPSQMSGAVMLPLGAAFEHHSRSARKENRFDLLRSYARVFMQSWWPRASIYAECLPGRGINEEDALKPVVLVERMGRNLRPTMPKRSIMSLLECRSRVCETSSYHEIEQVLERRISNLWKPILSYKHGSGNITNMQFSPTLGILASTHLVHTDMYNKAGNFLCCDVDLKGWADGNANIVRQMTDSRFGVEGFAHVTSRDGTGSLRSTSCSNVVLHNHFAFTASVETRDIKIWDLSIKKETPVVADEPRRASVYVRLPTRFSSDRPYVLECKPAFPNISKSVKTSELDYDASSNILSAGSLDGTIYSWKSPASVVSREHFVLRDQEEIDSHLFRPTLTIKFGSGITRGQLFAGYEQPYNHQSMHGLARLWDMSATRRPVRTFDAETNSVSSIAWCTQHNILALGVDGSGVLDESSHYDGDRKIRFFDVRQPKMISSVAVRLVGHEELLFSPCGTYLAVSGRNNPIQTAATGTASRFSIVDVIDVRNMRKSLARLDHDVAVEPAGPINSSYANIYSTHIWTRSGLLITGGTDFASRIWDVRRSDCRLRTLDHHDGTVVHFAISADDDKLAVGTDTSHITVYSIQGPEWYANQFQNACAKGREAIGVTFPI</sequence>
<feature type="compositionally biased region" description="Low complexity" evidence="3">
    <location>
        <begin position="1"/>
        <end position="15"/>
    </location>
</feature>
<dbReference type="PANTHER" id="PTHR22847:SF637">
    <property type="entry name" value="WD REPEAT DOMAIN 5B"/>
    <property type="match status" value="1"/>
</dbReference>
<dbReference type="EMBL" id="JAFCIX010000330">
    <property type="protein sequence ID" value="KAH6594756.1"/>
    <property type="molecule type" value="Genomic_DNA"/>
</dbReference>
<evidence type="ECO:0000313" key="5">
    <source>
        <dbReference type="Proteomes" id="UP001648503"/>
    </source>
</evidence>
<organism evidence="4 5">
    <name type="scientific">Batrachochytrium salamandrivorans</name>
    <dbReference type="NCBI Taxonomy" id="1357716"/>
    <lineage>
        <taxon>Eukaryota</taxon>
        <taxon>Fungi</taxon>
        <taxon>Fungi incertae sedis</taxon>
        <taxon>Chytridiomycota</taxon>
        <taxon>Chytridiomycota incertae sedis</taxon>
        <taxon>Chytridiomycetes</taxon>
        <taxon>Rhizophydiales</taxon>
        <taxon>Rhizophydiales incertae sedis</taxon>
        <taxon>Batrachochytrium</taxon>
    </lineage>
</organism>
<dbReference type="Gene3D" id="2.130.10.10">
    <property type="entry name" value="YVTN repeat-like/Quinoprotein amine dehydrogenase"/>
    <property type="match status" value="1"/>
</dbReference>
<evidence type="ECO:0000313" key="4">
    <source>
        <dbReference type="EMBL" id="KAH6594756.1"/>
    </source>
</evidence>
<protein>
    <submittedName>
        <fullName evidence="4">Uncharacterized protein</fullName>
    </submittedName>
</protein>
<feature type="region of interest" description="Disordered" evidence="3">
    <location>
        <begin position="383"/>
        <end position="509"/>
    </location>
</feature>
<name>A0ABQ8FA53_9FUNG</name>
<dbReference type="PANTHER" id="PTHR22847">
    <property type="entry name" value="WD40 REPEAT PROTEIN"/>
    <property type="match status" value="1"/>
</dbReference>
<feature type="compositionally biased region" description="Polar residues" evidence="3">
    <location>
        <begin position="428"/>
        <end position="442"/>
    </location>
</feature>
<feature type="region of interest" description="Disordered" evidence="3">
    <location>
        <begin position="572"/>
        <end position="626"/>
    </location>
</feature>
<feature type="compositionally biased region" description="Polar residues" evidence="3">
    <location>
        <begin position="216"/>
        <end position="226"/>
    </location>
</feature>
<evidence type="ECO:0000256" key="2">
    <source>
        <dbReference type="ARBA" id="ARBA00022737"/>
    </source>
</evidence>
<dbReference type="SMART" id="SM00320">
    <property type="entry name" value="WD40"/>
    <property type="match status" value="4"/>
</dbReference>
<feature type="region of interest" description="Disordered" evidence="3">
    <location>
        <begin position="1"/>
        <end position="106"/>
    </location>
</feature>
<keyword evidence="1" id="KW-0853">WD repeat</keyword>
<accession>A0ABQ8FA53</accession>
<dbReference type="InterPro" id="IPR036322">
    <property type="entry name" value="WD40_repeat_dom_sf"/>
</dbReference>
<feature type="region of interest" description="Disordered" evidence="3">
    <location>
        <begin position="169"/>
        <end position="241"/>
    </location>
</feature>
<dbReference type="Proteomes" id="UP001648503">
    <property type="component" value="Unassembled WGS sequence"/>
</dbReference>
<feature type="compositionally biased region" description="Polar residues" evidence="3">
    <location>
        <begin position="599"/>
        <end position="610"/>
    </location>
</feature>
<dbReference type="InterPro" id="IPR015943">
    <property type="entry name" value="WD40/YVTN_repeat-like_dom_sf"/>
</dbReference>
<comment type="caution">
    <text evidence="4">The sequence shown here is derived from an EMBL/GenBank/DDBJ whole genome shotgun (WGS) entry which is preliminary data.</text>
</comment>
<dbReference type="InterPro" id="IPR001680">
    <property type="entry name" value="WD40_rpt"/>
</dbReference>
<evidence type="ECO:0000256" key="1">
    <source>
        <dbReference type="ARBA" id="ARBA00022574"/>
    </source>
</evidence>
<keyword evidence="2" id="KW-0677">Repeat</keyword>
<reference evidence="4 5" key="1">
    <citation type="submission" date="2021-02" db="EMBL/GenBank/DDBJ databases">
        <title>Variation within the Batrachochytrium salamandrivorans European outbreak.</title>
        <authorList>
            <person name="Kelly M."/>
            <person name="Pasmans F."/>
            <person name="Shea T.P."/>
            <person name="Munoz J.F."/>
            <person name="Carranza S."/>
            <person name="Cuomo C.A."/>
            <person name="Martel A."/>
        </authorList>
    </citation>
    <scope>NUCLEOTIDE SEQUENCE [LARGE SCALE GENOMIC DNA]</scope>
    <source>
        <strain evidence="4 5">AMFP18/2</strain>
    </source>
</reference>
<feature type="compositionally biased region" description="Polar residues" evidence="3">
    <location>
        <begin position="190"/>
        <end position="205"/>
    </location>
</feature>
<evidence type="ECO:0000256" key="3">
    <source>
        <dbReference type="SAM" id="MobiDB-lite"/>
    </source>
</evidence>
<keyword evidence="5" id="KW-1185">Reference proteome</keyword>